<gene>
    <name evidence="6" type="ORF">HMEPL2_20380</name>
</gene>
<dbReference type="GO" id="GO:0003677">
    <property type="term" value="F:DNA binding"/>
    <property type="evidence" value="ECO:0007669"/>
    <property type="project" value="UniProtKB-KW"/>
</dbReference>
<dbReference type="OrthoDB" id="398435at2"/>
<organism evidence="6 7">
    <name type="scientific">Vreelandella aquamarina</name>
    <dbReference type="NCBI Taxonomy" id="77097"/>
    <lineage>
        <taxon>Bacteria</taxon>
        <taxon>Pseudomonadati</taxon>
        <taxon>Pseudomonadota</taxon>
        <taxon>Gammaproteobacteria</taxon>
        <taxon>Oceanospirillales</taxon>
        <taxon>Halomonadaceae</taxon>
        <taxon>Vreelandella</taxon>
    </lineage>
</organism>
<evidence type="ECO:0000259" key="5">
    <source>
        <dbReference type="Pfam" id="PF01420"/>
    </source>
</evidence>
<reference evidence="6 7" key="1">
    <citation type="submission" date="2020-03" db="EMBL/GenBank/DDBJ databases">
        <title>Complete Genome Sequence of Halomonas meridiana strain Eplume2, isolated from hydrothermal-plume in the north east Pacific Ocean.</title>
        <authorList>
            <person name="Kurihara Y."/>
            <person name="Kawai S."/>
            <person name="Sakai A."/>
            <person name="Galipon J."/>
            <person name="Arakawa K."/>
        </authorList>
    </citation>
    <scope>NUCLEOTIDE SEQUENCE [LARGE SCALE GENOMIC DNA]</scope>
    <source>
        <strain evidence="6 7">Eplume2</strain>
    </source>
</reference>
<evidence type="ECO:0000256" key="4">
    <source>
        <dbReference type="SAM" id="Coils"/>
    </source>
</evidence>
<dbReference type="PANTHER" id="PTHR43140:SF1">
    <property type="entry name" value="TYPE I RESTRICTION ENZYME ECOKI SPECIFICITY SUBUNIT"/>
    <property type="match status" value="1"/>
</dbReference>
<dbReference type="EMBL" id="AP022869">
    <property type="protein sequence ID" value="BCB71687.1"/>
    <property type="molecule type" value="Genomic_DNA"/>
</dbReference>
<evidence type="ECO:0000256" key="2">
    <source>
        <dbReference type="ARBA" id="ARBA00022747"/>
    </source>
</evidence>
<dbReference type="AlphaFoldDB" id="A0A6F8XF34"/>
<evidence type="ECO:0000313" key="6">
    <source>
        <dbReference type="EMBL" id="BCB71687.1"/>
    </source>
</evidence>
<dbReference type="SUPFAM" id="SSF116734">
    <property type="entry name" value="DNA methylase specificity domain"/>
    <property type="match status" value="2"/>
</dbReference>
<dbReference type="InterPro" id="IPR051212">
    <property type="entry name" value="Type-I_RE_S_subunit"/>
</dbReference>
<feature type="domain" description="Type I restriction modification DNA specificity" evidence="5">
    <location>
        <begin position="270"/>
        <end position="453"/>
    </location>
</feature>
<comment type="similarity">
    <text evidence="1">Belongs to the type-I restriction system S methylase family.</text>
</comment>
<evidence type="ECO:0000313" key="7">
    <source>
        <dbReference type="Proteomes" id="UP000501053"/>
    </source>
</evidence>
<dbReference type="GO" id="GO:0009307">
    <property type="term" value="P:DNA restriction-modification system"/>
    <property type="evidence" value="ECO:0007669"/>
    <property type="project" value="UniProtKB-KW"/>
</dbReference>
<dbReference type="PANTHER" id="PTHR43140">
    <property type="entry name" value="TYPE-1 RESTRICTION ENZYME ECOKI SPECIFICITY PROTEIN"/>
    <property type="match status" value="1"/>
</dbReference>
<keyword evidence="3" id="KW-0238">DNA-binding</keyword>
<dbReference type="InterPro" id="IPR044946">
    <property type="entry name" value="Restrct_endonuc_typeI_TRD_sf"/>
</dbReference>
<keyword evidence="4" id="KW-0175">Coiled coil</keyword>
<dbReference type="CDD" id="cd17253">
    <property type="entry name" value="RMtype1_S_Eco933I-TRD2-CR2_like"/>
    <property type="match status" value="1"/>
</dbReference>
<feature type="coiled-coil region" evidence="4">
    <location>
        <begin position="483"/>
        <end position="512"/>
    </location>
</feature>
<dbReference type="Proteomes" id="UP000501053">
    <property type="component" value="Chromosome"/>
</dbReference>
<sequence length="593" mass="66424">MKELPNGWAEAKLTDFCHIEMGQAPPSSSYNNEGSGLPLYQGKAEFGELFPTPRKYCSEPSKVGAKGAILLSVRAPVGPTNIAPHECAIGRGLSAILPMGGIPNRFILWGLRAQEAELSKAATGSTFAAISKSEVISIPFKLPPLNEQRRIVERIETLFDEIDKGVESLQAAKNILGLYRQSLLKSAFEGRLTADWRETNADKLEDPEALLAMLEEERGKWHEQELERWLEDIAEWESEGSKGPKPRKLEAYKSSTELTDAERDVLPKLPTEWVYVRLNDIAHIGSGMSVSKARKLENPIETPYLRVANVQRGRLNLAEIKTMPVEQSQLKTLSLRTWDILFNEGGDRDKLGRGWIWEDQVEICITQNHVFRATPFRHDRSWSLFVSQWGNSYGRDYFEAGGKQTTNLASINKSVLKALPVPVCSPSEHAEIVSLLDEKFEAADALEAEINAGLALAAALRQSILKKAFSGQLVSQNPTDEPASELLARIKVEKAEKERATKRERKTMASRKPKTKVRRPILSNLIEVLKKQNGWISASKAAQELGVFDGATSDDVEAFYRQLKEHLDDKDETIEVERRDDEDWLRLTKAEVS</sequence>
<name>A0A6F8XF34_9GAMM</name>
<evidence type="ECO:0000256" key="1">
    <source>
        <dbReference type="ARBA" id="ARBA00010923"/>
    </source>
</evidence>
<proteinExistence type="inferred from homology"/>
<feature type="domain" description="Type I restriction modification DNA specificity" evidence="5">
    <location>
        <begin position="5"/>
        <end position="165"/>
    </location>
</feature>
<evidence type="ECO:0000256" key="3">
    <source>
        <dbReference type="ARBA" id="ARBA00023125"/>
    </source>
</evidence>
<dbReference type="Pfam" id="PF01420">
    <property type="entry name" value="Methylase_S"/>
    <property type="match status" value="2"/>
</dbReference>
<dbReference type="REBASE" id="391366">
    <property type="entry name" value="S.Hmeme2ORF20340P"/>
</dbReference>
<dbReference type="InterPro" id="IPR000055">
    <property type="entry name" value="Restrct_endonuc_typeI_TRD"/>
</dbReference>
<accession>A0A6F8XF34</accession>
<keyword evidence="2" id="KW-0680">Restriction system</keyword>
<dbReference type="RefSeq" id="WP_044630184.1">
    <property type="nucleotide sequence ID" value="NZ_AP022869.1"/>
</dbReference>
<protein>
    <recommendedName>
        <fullName evidence="5">Type I restriction modification DNA specificity domain-containing protein</fullName>
    </recommendedName>
</protein>
<dbReference type="Gene3D" id="3.90.220.20">
    <property type="entry name" value="DNA methylase specificity domains"/>
    <property type="match status" value="2"/>
</dbReference>
<keyword evidence="7" id="KW-1185">Reference proteome</keyword>